<keyword evidence="2" id="KW-1185">Reference proteome</keyword>
<evidence type="ECO:0000313" key="2">
    <source>
        <dbReference type="Proteomes" id="UP000244193"/>
    </source>
</evidence>
<evidence type="ECO:0000313" key="1">
    <source>
        <dbReference type="EMBL" id="AWA29106.1"/>
    </source>
</evidence>
<organism evidence="1 2">
    <name type="scientific">Flavobacterium magnum</name>
    <dbReference type="NCBI Taxonomy" id="2162713"/>
    <lineage>
        <taxon>Bacteria</taxon>
        <taxon>Pseudomonadati</taxon>
        <taxon>Bacteroidota</taxon>
        <taxon>Flavobacteriia</taxon>
        <taxon>Flavobacteriales</taxon>
        <taxon>Flavobacteriaceae</taxon>
        <taxon>Flavobacterium</taxon>
    </lineage>
</organism>
<dbReference type="Proteomes" id="UP000244193">
    <property type="component" value="Chromosome"/>
</dbReference>
<dbReference type="EMBL" id="CP028811">
    <property type="protein sequence ID" value="AWA29106.1"/>
    <property type="molecule type" value="Genomic_DNA"/>
</dbReference>
<gene>
    <name evidence="1" type="ORF">HYN48_02835</name>
</gene>
<dbReference type="KEGG" id="fmg:HYN48_02835"/>
<accession>A0A2S0RBS3</accession>
<proteinExistence type="predicted"/>
<reference evidence="1 2" key="1">
    <citation type="submission" date="2018-04" db="EMBL/GenBank/DDBJ databases">
        <title>Genome sequencing of Flavobacterium sp. HYN0048.</title>
        <authorList>
            <person name="Yi H."/>
            <person name="Baek C."/>
        </authorList>
    </citation>
    <scope>NUCLEOTIDE SEQUENCE [LARGE SCALE GENOMIC DNA]</scope>
    <source>
        <strain evidence="1 2">HYN0048</strain>
    </source>
</reference>
<protein>
    <submittedName>
        <fullName evidence="1">Uncharacterized protein</fullName>
    </submittedName>
</protein>
<name>A0A2S0RBS3_9FLAO</name>
<dbReference type="AlphaFoldDB" id="A0A2S0RBS3"/>
<sequence>MLTLTANAQTKFVKMELPSFRQSPAGSSETIIYDVSFKTKDGKTEKGQMKFVVPDEGNGLISLEFSDNMIRNTTVTTNYFVVNANKLSDDTAEGKSLSDCLTECKKTFTNPDGTKIKGRGKCKADCWFNASEKILPAIITLIQILG</sequence>